<reference evidence="1 2" key="1">
    <citation type="submission" date="2015-01" db="EMBL/GenBank/DDBJ databases">
        <title>Evolution of Trichinella species and genotypes.</title>
        <authorList>
            <person name="Korhonen P.K."/>
            <person name="Edoardo P."/>
            <person name="Giuseppe L.R."/>
            <person name="Gasser R.B."/>
        </authorList>
    </citation>
    <scope>NUCLEOTIDE SEQUENCE [LARGE SCALE GENOMIC DNA]</scope>
    <source>
        <strain evidence="1">ISS1980</strain>
    </source>
</reference>
<comment type="caution">
    <text evidence="1">The sequence shown here is derived from an EMBL/GenBank/DDBJ whole genome shotgun (WGS) entry which is preliminary data.</text>
</comment>
<accession>A0A0V1MSP2</accession>
<organism evidence="1 2">
    <name type="scientific">Trichinella papuae</name>
    <dbReference type="NCBI Taxonomy" id="268474"/>
    <lineage>
        <taxon>Eukaryota</taxon>
        <taxon>Metazoa</taxon>
        <taxon>Ecdysozoa</taxon>
        <taxon>Nematoda</taxon>
        <taxon>Enoplea</taxon>
        <taxon>Dorylaimia</taxon>
        <taxon>Trichinellida</taxon>
        <taxon>Trichinellidae</taxon>
        <taxon>Trichinella</taxon>
    </lineage>
</organism>
<dbReference type="AlphaFoldDB" id="A0A0V1MSP2"/>
<protein>
    <submittedName>
        <fullName evidence="1">Uncharacterized protein</fullName>
    </submittedName>
</protein>
<sequence>MQNAGKLELICKNAIFHACTSNLQTKKNMVQAASIELYFANSGTNYGSCRSILLIRRFQCLIANNLYYSCFMNFEACQQKKQSN</sequence>
<dbReference type="EMBL" id="JYDO01000051">
    <property type="protein sequence ID" value="KRZ74414.1"/>
    <property type="molecule type" value="Genomic_DNA"/>
</dbReference>
<name>A0A0V1MSP2_9BILA</name>
<evidence type="ECO:0000313" key="1">
    <source>
        <dbReference type="EMBL" id="KRZ74414.1"/>
    </source>
</evidence>
<proteinExistence type="predicted"/>
<keyword evidence="2" id="KW-1185">Reference proteome</keyword>
<dbReference type="Proteomes" id="UP000054843">
    <property type="component" value="Unassembled WGS sequence"/>
</dbReference>
<evidence type="ECO:0000313" key="2">
    <source>
        <dbReference type="Proteomes" id="UP000054843"/>
    </source>
</evidence>
<gene>
    <name evidence="1" type="ORF">T10_11665</name>
</gene>